<dbReference type="GO" id="GO:0005886">
    <property type="term" value="C:plasma membrane"/>
    <property type="evidence" value="ECO:0007669"/>
    <property type="project" value="UniProtKB-SubCell"/>
</dbReference>
<evidence type="ECO:0000259" key="8">
    <source>
        <dbReference type="PROSITE" id="PS50850"/>
    </source>
</evidence>
<evidence type="ECO:0000256" key="5">
    <source>
        <dbReference type="ARBA" id="ARBA00023136"/>
    </source>
</evidence>
<dbReference type="InterPro" id="IPR036259">
    <property type="entry name" value="MFS_trans_sf"/>
</dbReference>
<feature type="compositionally biased region" description="Pro residues" evidence="6">
    <location>
        <begin position="445"/>
        <end position="454"/>
    </location>
</feature>
<dbReference type="PROSITE" id="PS50850">
    <property type="entry name" value="MFS"/>
    <property type="match status" value="1"/>
</dbReference>
<feature type="transmembrane region" description="Helical" evidence="7">
    <location>
        <begin position="318"/>
        <end position="340"/>
    </location>
</feature>
<dbReference type="EMBL" id="CP042266">
    <property type="protein sequence ID" value="QDY75601.1"/>
    <property type="molecule type" value="Genomic_DNA"/>
</dbReference>
<feature type="domain" description="Major facilitator superfamily (MFS) profile" evidence="8">
    <location>
        <begin position="1"/>
        <end position="406"/>
    </location>
</feature>
<evidence type="ECO:0000313" key="10">
    <source>
        <dbReference type="Proteomes" id="UP000320580"/>
    </source>
</evidence>
<dbReference type="InterPro" id="IPR020846">
    <property type="entry name" value="MFS_dom"/>
</dbReference>
<dbReference type="PANTHER" id="PTHR23513:SF11">
    <property type="entry name" value="STAPHYLOFERRIN A TRANSPORTER"/>
    <property type="match status" value="1"/>
</dbReference>
<protein>
    <submittedName>
        <fullName evidence="9">MFS transporter</fullName>
    </submittedName>
</protein>
<dbReference type="SUPFAM" id="SSF103473">
    <property type="entry name" value="MFS general substrate transporter"/>
    <property type="match status" value="1"/>
</dbReference>
<evidence type="ECO:0000256" key="3">
    <source>
        <dbReference type="ARBA" id="ARBA00022692"/>
    </source>
</evidence>
<keyword evidence="2" id="KW-1003">Cell membrane</keyword>
<dbReference type="Gene3D" id="1.20.1250.20">
    <property type="entry name" value="MFS general substrate transporter like domains"/>
    <property type="match status" value="1"/>
</dbReference>
<keyword evidence="10" id="KW-1185">Reference proteome</keyword>
<dbReference type="PANTHER" id="PTHR23513">
    <property type="entry name" value="INTEGRAL MEMBRANE EFFLUX PROTEIN-RELATED"/>
    <property type="match status" value="1"/>
</dbReference>
<feature type="transmembrane region" description="Helical" evidence="7">
    <location>
        <begin position="383"/>
        <end position="402"/>
    </location>
</feature>
<feature type="transmembrane region" description="Helical" evidence="7">
    <location>
        <begin position="20"/>
        <end position="41"/>
    </location>
</feature>
<dbReference type="AlphaFoldDB" id="A0A5B8J6E1"/>
<feature type="transmembrane region" description="Helical" evidence="7">
    <location>
        <begin position="228"/>
        <end position="246"/>
    </location>
</feature>
<dbReference type="GO" id="GO:0022857">
    <property type="term" value="F:transmembrane transporter activity"/>
    <property type="evidence" value="ECO:0007669"/>
    <property type="project" value="InterPro"/>
</dbReference>
<feature type="transmembrane region" description="Helical" evidence="7">
    <location>
        <begin position="175"/>
        <end position="195"/>
    </location>
</feature>
<gene>
    <name evidence="9" type="ORF">FQU76_02725</name>
</gene>
<feature type="transmembrane region" description="Helical" evidence="7">
    <location>
        <begin position="84"/>
        <end position="103"/>
    </location>
</feature>
<feature type="transmembrane region" description="Helical" evidence="7">
    <location>
        <begin position="258"/>
        <end position="284"/>
    </location>
</feature>
<feature type="transmembrane region" description="Helical" evidence="7">
    <location>
        <begin position="109"/>
        <end position="127"/>
    </location>
</feature>
<dbReference type="CDD" id="cd06173">
    <property type="entry name" value="MFS_MefA_like"/>
    <property type="match status" value="1"/>
</dbReference>
<dbReference type="Pfam" id="PF07690">
    <property type="entry name" value="MFS_1"/>
    <property type="match status" value="1"/>
</dbReference>
<evidence type="ECO:0000256" key="4">
    <source>
        <dbReference type="ARBA" id="ARBA00022989"/>
    </source>
</evidence>
<evidence type="ECO:0000256" key="1">
    <source>
        <dbReference type="ARBA" id="ARBA00004651"/>
    </source>
</evidence>
<dbReference type="Proteomes" id="UP000320580">
    <property type="component" value="Chromosome"/>
</dbReference>
<name>A0A5B8J6E1_9ACTN</name>
<dbReference type="RefSeq" id="WP_146478912.1">
    <property type="nucleotide sequence ID" value="NZ_CP042266.1"/>
</dbReference>
<evidence type="ECO:0000256" key="2">
    <source>
        <dbReference type="ARBA" id="ARBA00022475"/>
    </source>
</evidence>
<feature type="transmembrane region" description="Helical" evidence="7">
    <location>
        <begin position="291"/>
        <end position="312"/>
    </location>
</feature>
<evidence type="ECO:0000256" key="6">
    <source>
        <dbReference type="SAM" id="MobiDB-lite"/>
    </source>
</evidence>
<accession>A0A5B8J6E1</accession>
<dbReference type="InterPro" id="IPR011701">
    <property type="entry name" value="MFS"/>
</dbReference>
<feature type="transmembrane region" description="Helical" evidence="7">
    <location>
        <begin position="53"/>
        <end position="72"/>
    </location>
</feature>
<evidence type="ECO:0000256" key="7">
    <source>
        <dbReference type="SAM" id="Phobius"/>
    </source>
</evidence>
<feature type="transmembrane region" description="Helical" evidence="7">
    <location>
        <begin position="148"/>
        <end position="169"/>
    </location>
</feature>
<evidence type="ECO:0000313" key="9">
    <source>
        <dbReference type="EMBL" id="QDY75601.1"/>
    </source>
</evidence>
<keyword evidence="5 7" id="KW-0472">Membrane</keyword>
<keyword evidence="3 7" id="KW-0812">Transmembrane</keyword>
<comment type="subcellular location">
    <subcellularLocation>
        <location evidence="1">Cell membrane</location>
        <topology evidence="1">Multi-pass membrane protein</topology>
    </subcellularLocation>
</comment>
<organism evidence="9 10">
    <name type="scientific">Streptomyces qinzhouensis</name>
    <dbReference type="NCBI Taxonomy" id="2599401"/>
    <lineage>
        <taxon>Bacteria</taxon>
        <taxon>Bacillati</taxon>
        <taxon>Actinomycetota</taxon>
        <taxon>Actinomycetes</taxon>
        <taxon>Kitasatosporales</taxon>
        <taxon>Streptomycetaceae</taxon>
        <taxon>Streptomyces</taxon>
    </lineage>
</organism>
<sequence length="476" mass="47904">MTAKETDPHPGSAEVPWGRVGALVGGQAAVQLGSFALLISMNWTAVQIGGTQAVTLLMLAATVPRALMLVFGGATADVLGPRFVLLRTTAARATLLVVGAMVAATTHRLWPLVVIALLEGVLLGLAGPASGMLLPRFARGDQLARANSAYATVLRVAPVLGSPAGAWLITVGELWVALLVAAATGMVWLGCLLFITRGFTRPARQPGGRSLVRRSGDGFRLLAEHPRLRWMFITSLCLDMAFSWPVEVALPLLVHERGWGVGAVAMVLAAFSLGALASSALGAAFAHRIPVFFRLVVTSAGLAAGITVMALMGSPGSLTAVAAGVGLLSGLNGPAIVTLYQQAAPEGRMGAAMSTLALAGIGAAPLSIALFSSLSLALGVERTWLLCGAVAAVSPITALLALRAPVPSAEGSAGAVTEPVITASREPVPVAVGGGDGPPAAGPGHPGPSAPAPPAAARSAGTPADTSGSEPVPLRT</sequence>
<feature type="region of interest" description="Disordered" evidence="6">
    <location>
        <begin position="426"/>
        <end position="476"/>
    </location>
</feature>
<reference evidence="9 10" key="1">
    <citation type="submission" date="2019-07" db="EMBL/GenBank/DDBJ databases">
        <authorList>
            <person name="Zhu P."/>
        </authorList>
    </citation>
    <scope>NUCLEOTIDE SEQUENCE [LARGE SCALE GENOMIC DNA]</scope>
    <source>
        <strain evidence="9 10">SSL-25</strain>
    </source>
</reference>
<proteinExistence type="predicted"/>
<feature type="compositionally biased region" description="Low complexity" evidence="6">
    <location>
        <begin position="455"/>
        <end position="464"/>
    </location>
</feature>
<keyword evidence="4 7" id="KW-1133">Transmembrane helix</keyword>
<dbReference type="KEGG" id="sqz:FQU76_02725"/>
<feature type="transmembrane region" description="Helical" evidence="7">
    <location>
        <begin position="352"/>
        <end position="371"/>
    </location>
</feature>
<dbReference type="OrthoDB" id="3370144at2"/>